<feature type="domain" description="AB hydrolase-1" evidence="1">
    <location>
        <begin position="42"/>
        <end position="276"/>
    </location>
</feature>
<gene>
    <name evidence="2" type="ORF">OEV98_04285</name>
</gene>
<dbReference type="PANTHER" id="PTHR43689">
    <property type="entry name" value="HYDROLASE"/>
    <property type="match status" value="1"/>
</dbReference>
<sequence>MKITETRTQQLLVNKKTIGQSIMVNGIDVYFEHYPHPSATKTILCIHGFLSSTFSFRSLIPLLNKDYQILSVDLPPFGKSGKTMDYCYSYKNLAATIIELVDKLQLRSVILAGHSLGGQICLNMIHQQPKKFEKAILLASSGYLRKAKQIAIACSYLPFFHLLIKRKLARSGGVEGNLAQVVYDPSQITEEMVHGYLQPFIENDEIFRGLTKLLRDREGDLPSEVLQNIRVPCLLIWGDSDKIVPLSVGKRLHNDLPNSELVIMKRTSHLIPEEKPKETASYIKRFIDTDF</sequence>
<dbReference type="PRINTS" id="PR00412">
    <property type="entry name" value="EPOXHYDRLASE"/>
</dbReference>
<proteinExistence type="predicted"/>
<dbReference type="InterPro" id="IPR000073">
    <property type="entry name" value="AB_hydrolase_1"/>
</dbReference>
<organism evidence="2 3">
    <name type="scientific">Perspicuibacillus lycopersici</name>
    <dbReference type="NCBI Taxonomy" id="1325689"/>
    <lineage>
        <taxon>Bacteria</taxon>
        <taxon>Bacillati</taxon>
        <taxon>Bacillota</taxon>
        <taxon>Bacilli</taxon>
        <taxon>Bacillales</taxon>
        <taxon>Bacillaceae</taxon>
        <taxon>Perspicuibacillus</taxon>
    </lineage>
</organism>
<dbReference type="Proteomes" id="UP001209318">
    <property type="component" value="Unassembled WGS sequence"/>
</dbReference>
<keyword evidence="2" id="KW-0378">Hydrolase</keyword>
<dbReference type="GO" id="GO:0016787">
    <property type="term" value="F:hydrolase activity"/>
    <property type="evidence" value="ECO:0007669"/>
    <property type="project" value="UniProtKB-KW"/>
</dbReference>
<evidence type="ECO:0000313" key="3">
    <source>
        <dbReference type="Proteomes" id="UP001209318"/>
    </source>
</evidence>
<dbReference type="AlphaFoldDB" id="A0AAE3IVD9"/>
<dbReference type="SUPFAM" id="SSF53474">
    <property type="entry name" value="alpha/beta-Hydrolases"/>
    <property type="match status" value="1"/>
</dbReference>
<keyword evidence="3" id="KW-1185">Reference proteome</keyword>
<name>A0AAE3IVD9_9BACI</name>
<dbReference type="PRINTS" id="PR00111">
    <property type="entry name" value="ABHYDROLASE"/>
</dbReference>
<reference evidence="2" key="1">
    <citation type="submission" date="2022-10" db="EMBL/GenBank/DDBJ databases">
        <title>Description of Fervidibacillus gen. nov. in the family Fervidibacillaceae fam. nov. with two species, Fervidibacillus albus sp. nov., and Fervidibacillus halotolerans sp. nov., isolated from tidal flat sediments.</title>
        <authorList>
            <person name="Kwon K.K."/>
            <person name="Yang S.-H."/>
        </authorList>
    </citation>
    <scope>NUCLEOTIDE SEQUENCE</scope>
    <source>
        <strain evidence="2">JCM 19140</strain>
    </source>
</reference>
<dbReference type="Pfam" id="PF00561">
    <property type="entry name" value="Abhydrolase_1"/>
    <property type="match status" value="1"/>
</dbReference>
<dbReference type="PANTHER" id="PTHR43689:SF8">
    <property type="entry name" value="ALPHA_BETA-HYDROLASES SUPERFAMILY PROTEIN"/>
    <property type="match status" value="1"/>
</dbReference>
<evidence type="ECO:0000259" key="1">
    <source>
        <dbReference type="Pfam" id="PF00561"/>
    </source>
</evidence>
<dbReference type="RefSeq" id="WP_263071976.1">
    <property type="nucleotide sequence ID" value="NZ_JAOUSF010000002.1"/>
</dbReference>
<dbReference type="Gene3D" id="3.40.50.1820">
    <property type="entry name" value="alpha/beta hydrolase"/>
    <property type="match status" value="1"/>
</dbReference>
<accession>A0AAE3IVD9</accession>
<dbReference type="InterPro" id="IPR029058">
    <property type="entry name" value="AB_hydrolase_fold"/>
</dbReference>
<comment type="caution">
    <text evidence="2">The sequence shown here is derived from an EMBL/GenBank/DDBJ whole genome shotgun (WGS) entry which is preliminary data.</text>
</comment>
<protein>
    <submittedName>
        <fullName evidence="2">Alpha/beta hydrolase</fullName>
    </submittedName>
</protein>
<dbReference type="InterPro" id="IPR000639">
    <property type="entry name" value="Epox_hydrolase-like"/>
</dbReference>
<dbReference type="EMBL" id="JAOUSF010000002">
    <property type="protein sequence ID" value="MCU9612765.1"/>
    <property type="molecule type" value="Genomic_DNA"/>
</dbReference>
<evidence type="ECO:0000313" key="2">
    <source>
        <dbReference type="EMBL" id="MCU9612765.1"/>
    </source>
</evidence>